<keyword evidence="2" id="KW-0614">Plasmid</keyword>
<feature type="region of interest" description="Disordered" evidence="1">
    <location>
        <begin position="1"/>
        <end position="39"/>
    </location>
</feature>
<dbReference type="OrthoDB" id="9960232at2"/>
<dbReference type="RefSeq" id="WP_011839980.1">
    <property type="nucleotide sequence ID" value="NC_009036.1"/>
</dbReference>
<gene>
    <name evidence="2" type="ordered locus">Sbal_4416</name>
</gene>
<evidence type="ECO:0000313" key="3">
    <source>
        <dbReference type="Proteomes" id="UP000001557"/>
    </source>
</evidence>
<dbReference type="AlphaFoldDB" id="A3DB52"/>
<protein>
    <submittedName>
        <fullName evidence="2">Uncharacterized protein</fullName>
    </submittedName>
</protein>
<evidence type="ECO:0000256" key="1">
    <source>
        <dbReference type="SAM" id="MobiDB-lite"/>
    </source>
</evidence>
<dbReference type="Proteomes" id="UP000001557">
    <property type="component" value="Plasmid pSbal02"/>
</dbReference>
<keyword evidence="3" id="KW-1185">Reference proteome</keyword>
<accession>A3DB52</accession>
<dbReference type="KEGG" id="sbl:Sbal_4416"/>
<evidence type="ECO:0000313" key="2">
    <source>
        <dbReference type="EMBL" id="ABN63965.1"/>
    </source>
</evidence>
<reference evidence="2 3" key="1">
    <citation type="submission" date="2007-02" db="EMBL/GenBank/DDBJ databases">
        <title>Complete sequence of plasmid pSbal02 of Shewanella baltica OS155.</title>
        <authorList>
            <consortium name="US DOE Joint Genome Institute"/>
            <person name="Copeland A."/>
            <person name="Lucas S."/>
            <person name="Lapidus A."/>
            <person name="Barry K."/>
            <person name="Detter J.C."/>
            <person name="Glavina del Rio T."/>
            <person name="Hammon N."/>
            <person name="Israni S."/>
            <person name="Dalin E."/>
            <person name="Tice H."/>
            <person name="Pitluck S."/>
            <person name="Sims D.R."/>
            <person name="Brettin T."/>
            <person name="Bruce D."/>
            <person name="Han C."/>
            <person name="Tapia R."/>
            <person name="Brainard J."/>
            <person name="Schmutz J."/>
            <person name="Larimer F."/>
            <person name="Land M."/>
            <person name="Hauser L."/>
            <person name="Kyrpides N."/>
            <person name="Mikhailova N."/>
            <person name="Brettar I."/>
            <person name="Klappenbach J."/>
            <person name="Konstantinidis K."/>
            <person name="Rodrigues J."/>
            <person name="Tiedje J."/>
            <person name="Richardson P."/>
        </authorList>
    </citation>
    <scope>NUCLEOTIDE SEQUENCE [LARGE SCALE GENOMIC DNA]</scope>
    <source>
        <strain evidence="3">OS155 / ATCC BAA-1091</strain>
        <plasmid evidence="2 3">pSbal02</plasmid>
    </source>
</reference>
<proteinExistence type="predicted"/>
<organism evidence="2 3">
    <name type="scientific">Shewanella baltica (strain OS155 / ATCC BAA-1091)</name>
    <dbReference type="NCBI Taxonomy" id="325240"/>
    <lineage>
        <taxon>Bacteria</taxon>
        <taxon>Pseudomonadati</taxon>
        <taxon>Pseudomonadota</taxon>
        <taxon>Gammaproteobacteria</taxon>
        <taxon>Alteromonadales</taxon>
        <taxon>Shewanellaceae</taxon>
        <taxon>Shewanella</taxon>
    </lineage>
</organism>
<geneLocation type="plasmid" evidence="2 3">
    <name>pSbal02</name>
</geneLocation>
<sequence>MSQGPAWLATAENNTQGNEVGTAAVIDNKTPRGKPGPKKSLVKRKVIGLNFSDNQNKKLDELEMRLKLAGIDLPRGRSEAAELAINTLLFILTQSPSDSDRWIKRLLENLVGEEEKQHETS</sequence>
<name>A3DB52_SHEB5</name>
<dbReference type="EMBL" id="CP000565">
    <property type="protein sequence ID" value="ABN63965.1"/>
    <property type="molecule type" value="Genomic_DNA"/>
</dbReference>
<dbReference type="HOGENOM" id="CLU_2036446_0_0_6"/>